<accession>A0A4S2MR83</accession>
<reference evidence="2 3" key="1">
    <citation type="submission" date="2019-04" db="EMBL/GenBank/DDBJ databases">
        <title>Comparative genomics and transcriptomics to analyze fruiting body development in filamentous ascomycetes.</title>
        <authorList>
            <consortium name="DOE Joint Genome Institute"/>
            <person name="Lutkenhaus R."/>
            <person name="Traeger S."/>
            <person name="Breuer J."/>
            <person name="Kuo A."/>
            <person name="Lipzen A."/>
            <person name="Pangilinan J."/>
            <person name="Dilworth D."/>
            <person name="Sandor L."/>
            <person name="Poggeler S."/>
            <person name="Barry K."/>
            <person name="Grigoriev I.V."/>
            <person name="Nowrousian M."/>
        </authorList>
    </citation>
    <scope>NUCLEOTIDE SEQUENCE [LARGE SCALE GENOMIC DNA]</scope>
    <source>
        <strain evidence="2 3">CBS 389.68</strain>
    </source>
</reference>
<evidence type="ECO:0000313" key="2">
    <source>
        <dbReference type="EMBL" id="TGZ77217.1"/>
    </source>
</evidence>
<proteinExistence type="predicted"/>
<dbReference type="AlphaFoldDB" id="A0A4S2MR83"/>
<organism evidence="2 3">
    <name type="scientific">Ascodesmis nigricans</name>
    <dbReference type="NCBI Taxonomy" id="341454"/>
    <lineage>
        <taxon>Eukaryota</taxon>
        <taxon>Fungi</taxon>
        <taxon>Dikarya</taxon>
        <taxon>Ascomycota</taxon>
        <taxon>Pezizomycotina</taxon>
        <taxon>Pezizomycetes</taxon>
        <taxon>Pezizales</taxon>
        <taxon>Ascodesmidaceae</taxon>
        <taxon>Ascodesmis</taxon>
    </lineage>
</organism>
<evidence type="ECO:0000313" key="3">
    <source>
        <dbReference type="Proteomes" id="UP000298138"/>
    </source>
</evidence>
<gene>
    <name evidence="2" type="ORF">EX30DRAFT_208959</name>
</gene>
<name>A0A4S2MR83_9PEZI</name>
<evidence type="ECO:0000256" key="1">
    <source>
        <dbReference type="SAM" id="SignalP"/>
    </source>
</evidence>
<keyword evidence="3" id="KW-1185">Reference proteome</keyword>
<feature type="signal peptide" evidence="1">
    <location>
        <begin position="1"/>
        <end position="17"/>
    </location>
</feature>
<dbReference type="InParanoid" id="A0A4S2MR83"/>
<dbReference type="EMBL" id="ML220157">
    <property type="protein sequence ID" value="TGZ77217.1"/>
    <property type="molecule type" value="Genomic_DNA"/>
</dbReference>
<sequence length="133" mass="14459">MKAALMALLAGFAGVLAAPGMFRRDGEEGAVGDEAVEAEITPIYDLCMEFPFTDECFCKGYLKSTDPVWTQFCNDNPEYPVCFQCPAAVTPPSPGTSPFSSGSFLSTPTLPITIPPRYDLQIPQSPFRVFPHD</sequence>
<protein>
    <submittedName>
        <fullName evidence="2">Uncharacterized protein</fullName>
    </submittedName>
</protein>
<feature type="chain" id="PRO_5020817353" evidence="1">
    <location>
        <begin position="18"/>
        <end position="133"/>
    </location>
</feature>
<dbReference type="Proteomes" id="UP000298138">
    <property type="component" value="Unassembled WGS sequence"/>
</dbReference>
<keyword evidence="1" id="KW-0732">Signal</keyword>